<dbReference type="SUPFAM" id="SSF51182">
    <property type="entry name" value="RmlC-like cupins"/>
    <property type="match status" value="1"/>
</dbReference>
<dbReference type="Pfam" id="PF07883">
    <property type="entry name" value="Cupin_2"/>
    <property type="match status" value="1"/>
</dbReference>
<name>A0A0D5Y1Q6_9PSED</name>
<dbReference type="SUPFAM" id="SSF47413">
    <property type="entry name" value="lambda repressor-like DNA-binding domains"/>
    <property type="match status" value="1"/>
</dbReference>
<dbReference type="Gene3D" id="1.10.260.40">
    <property type="entry name" value="lambda repressor-like DNA-binding domains"/>
    <property type="match status" value="1"/>
</dbReference>
<dbReference type="InterPro" id="IPR013096">
    <property type="entry name" value="Cupin_2"/>
</dbReference>
<dbReference type="PROSITE" id="PS50943">
    <property type="entry name" value="HTH_CROC1"/>
    <property type="match status" value="1"/>
</dbReference>
<protein>
    <submittedName>
        <fullName evidence="3">XRE family transcriptional regulator</fullName>
    </submittedName>
</protein>
<dbReference type="Proteomes" id="UP000032748">
    <property type="component" value="Chromosome"/>
</dbReference>
<evidence type="ECO:0000313" key="3">
    <source>
        <dbReference type="EMBL" id="AKA25268.1"/>
    </source>
</evidence>
<feature type="domain" description="HTH cro/C1-type" evidence="2">
    <location>
        <begin position="7"/>
        <end position="61"/>
    </location>
</feature>
<dbReference type="InterPro" id="IPR011051">
    <property type="entry name" value="RmlC_Cupin_sf"/>
</dbReference>
<dbReference type="PATRIC" id="fig|587753.10.peg.3809"/>
<evidence type="ECO:0000256" key="1">
    <source>
        <dbReference type="ARBA" id="ARBA00023125"/>
    </source>
</evidence>
<dbReference type="Pfam" id="PF01381">
    <property type="entry name" value="HTH_3"/>
    <property type="match status" value="1"/>
</dbReference>
<dbReference type="GO" id="GO:0003677">
    <property type="term" value="F:DNA binding"/>
    <property type="evidence" value="ECO:0007669"/>
    <property type="project" value="UniProtKB-KW"/>
</dbReference>
<keyword evidence="1" id="KW-0238">DNA-binding</keyword>
<evidence type="ECO:0000259" key="2">
    <source>
        <dbReference type="PROSITE" id="PS50943"/>
    </source>
</evidence>
<dbReference type="RefSeq" id="WP_044462449.1">
    <property type="nucleotide sequence ID" value="NZ_CP011110.1"/>
</dbReference>
<accession>A0A0D5Y1Q6</accession>
<dbReference type="EMBL" id="CP011110">
    <property type="protein sequence ID" value="AKA25268.1"/>
    <property type="molecule type" value="Genomic_DNA"/>
</dbReference>
<dbReference type="PANTHER" id="PTHR46797">
    <property type="entry name" value="HTH-TYPE TRANSCRIPTIONAL REGULATOR"/>
    <property type="match status" value="1"/>
</dbReference>
<dbReference type="CDD" id="cd00093">
    <property type="entry name" value="HTH_XRE"/>
    <property type="match status" value="1"/>
</dbReference>
<dbReference type="CDD" id="cd02209">
    <property type="entry name" value="cupin_XRE_C"/>
    <property type="match status" value="1"/>
</dbReference>
<sequence length="182" mass="20080">MDTGTRLKLVRESYKLSQRELARRSGVTNATISLIEQNRVSPSVSSLKKLLEGIPMSLADFFTFDQPPREHQYVFRANEQPDLGRDGARLLLIGAALPSRQMRFLREQYAPGASSGDEPIVHSEGEECGLVTRGTVELTVDGQVSVLNPGDGYYFPTTLPHKFRNIGADEAEIISANTPANF</sequence>
<dbReference type="GO" id="GO:0003700">
    <property type="term" value="F:DNA-binding transcription factor activity"/>
    <property type="evidence" value="ECO:0007669"/>
    <property type="project" value="TreeGrafter"/>
</dbReference>
<dbReference type="InterPro" id="IPR050807">
    <property type="entry name" value="TransReg_Diox_bact_type"/>
</dbReference>
<dbReference type="InterPro" id="IPR014710">
    <property type="entry name" value="RmlC-like_jellyroll"/>
</dbReference>
<dbReference type="OrthoDB" id="9814751at2"/>
<dbReference type="PANTHER" id="PTHR46797:SF11">
    <property type="entry name" value="HTH-TYPE TRANSCRIPTIONAL REGULATOR PUUR"/>
    <property type="match status" value="1"/>
</dbReference>
<gene>
    <name evidence="3" type="ORF">PCL1606_38170</name>
</gene>
<dbReference type="KEGG" id="pcz:PCL1606_38170"/>
<organism evidence="3 4">
    <name type="scientific">Pseudomonas chlororaphis</name>
    <dbReference type="NCBI Taxonomy" id="587753"/>
    <lineage>
        <taxon>Bacteria</taxon>
        <taxon>Pseudomonadati</taxon>
        <taxon>Pseudomonadota</taxon>
        <taxon>Gammaproteobacteria</taxon>
        <taxon>Pseudomonadales</taxon>
        <taxon>Pseudomonadaceae</taxon>
        <taxon>Pseudomonas</taxon>
    </lineage>
</organism>
<dbReference type="AlphaFoldDB" id="A0A0D5Y1Q6"/>
<dbReference type="SMART" id="SM00530">
    <property type="entry name" value="HTH_XRE"/>
    <property type="match status" value="1"/>
</dbReference>
<proteinExistence type="predicted"/>
<evidence type="ECO:0000313" key="4">
    <source>
        <dbReference type="Proteomes" id="UP000032748"/>
    </source>
</evidence>
<reference evidence="3 4" key="1">
    <citation type="journal article" date="2015" name="Mol. Plant Microbe Interact.">
        <title>Comparative Genomic Analysis of Pseudomonas chlororaphis PCL1606 Reveals New Insight into Antifungal Compounds Involved in Biocontrol.</title>
        <authorList>
            <person name="Calderon C.E."/>
            <person name="Ramos C."/>
            <person name="de Vicente A."/>
            <person name="Cazorla F.M."/>
        </authorList>
    </citation>
    <scope>NUCLEOTIDE SEQUENCE [LARGE SCALE GENOMIC DNA]</scope>
    <source>
        <strain evidence="3 4">PCL1606</strain>
    </source>
</reference>
<dbReference type="Gene3D" id="2.60.120.10">
    <property type="entry name" value="Jelly Rolls"/>
    <property type="match status" value="1"/>
</dbReference>
<dbReference type="InterPro" id="IPR001387">
    <property type="entry name" value="Cro/C1-type_HTH"/>
</dbReference>
<dbReference type="GO" id="GO:0005829">
    <property type="term" value="C:cytosol"/>
    <property type="evidence" value="ECO:0007669"/>
    <property type="project" value="TreeGrafter"/>
</dbReference>
<dbReference type="InterPro" id="IPR010982">
    <property type="entry name" value="Lambda_DNA-bd_dom_sf"/>
</dbReference>